<proteinExistence type="predicted"/>
<dbReference type="EMBL" id="GBXM01100849">
    <property type="protein sequence ID" value="JAH07728.1"/>
    <property type="molecule type" value="Transcribed_RNA"/>
</dbReference>
<protein>
    <submittedName>
        <fullName evidence="1">Uncharacterized protein</fullName>
    </submittedName>
</protein>
<name>A0A0E9PV62_ANGAN</name>
<reference evidence="1" key="1">
    <citation type="submission" date="2014-11" db="EMBL/GenBank/DDBJ databases">
        <authorList>
            <person name="Amaro Gonzalez C."/>
        </authorList>
    </citation>
    <scope>NUCLEOTIDE SEQUENCE</scope>
</reference>
<sequence length="32" mass="3852">MLTGCSFLSRQMSQVNNQVWFTKTVCHLRWYS</sequence>
<accession>A0A0E9PV62</accession>
<evidence type="ECO:0000313" key="1">
    <source>
        <dbReference type="EMBL" id="JAH07728.1"/>
    </source>
</evidence>
<reference evidence="1" key="2">
    <citation type="journal article" date="2015" name="Fish Shellfish Immunol.">
        <title>Early steps in the European eel (Anguilla anguilla)-Vibrio vulnificus interaction in the gills: Role of the RtxA13 toxin.</title>
        <authorList>
            <person name="Callol A."/>
            <person name="Pajuelo D."/>
            <person name="Ebbesson L."/>
            <person name="Teles M."/>
            <person name="MacKenzie S."/>
            <person name="Amaro C."/>
        </authorList>
    </citation>
    <scope>NUCLEOTIDE SEQUENCE</scope>
</reference>
<organism evidence="1">
    <name type="scientific">Anguilla anguilla</name>
    <name type="common">European freshwater eel</name>
    <name type="synonym">Muraena anguilla</name>
    <dbReference type="NCBI Taxonomy" id="7936"/>
    <lineage>
        <taxon>Eukaryota</taxon>
        <taxon>Metazoa</taxon>
        <taxon>Chordata</taxon>
        <taxon>Craniata</taxon>
        <taxon>Vertebrata</taxon>
        <taxon>Euteleostomi</taxon>
        <taxon>Actinopterygii</taxon>
        <taxon>Neopterygii</taxon>
        <taxon>Teleostei</taxon>
        <taxon>Anguilliformes</taxon>
        <taxon>Anguillidae</taxon>
        <taxon>Anguilla</taxon>
    </lineage>
</organism>
<dbReference type="AlphaFoldDB" id="A0A0E9PV62"/>